<name>A0AAV4V6R7_CAEEX</name>
<dbReference type="Proteomes" id="UP001054945">
    <property type="component" value="Unassembled WGS sequence"/>
</dbReference>
<evidence type="ECO:0000256" key="1">
    <source>
        <dbReference type="SAM" id="MobiDB-lite"/>
    </source>
</evidence>
<dbReference type="AlphaFoldDB" id="A0AAV4V6R7"/>
<comment type="caution">
    <text evidence="2">The sequence shown here is derived from an EMBL/GenBank/DDBJ whole genome shotgun (WGS) entry which is preliminary data.</text>
</comment>
<feature type="region of interest" description="Disordered" evidence="1">
    <location>
        <begin position="23"/>
        <end position="48"/>
    </location>
</feature>
<organism evidence="2 3">
    <name type="scientific">Caerostris extrusa</name>
    <name type="common">Bark spider</name>
    <name type="synonym">Caerostris bankana</name>
    <dbReference type="NCBI Taxonomy" id="172846"/>
    <lineage>
        <taxon>Eukaryota</taxon>
        <taxon>Metazoa</taxon>
        <taxon>Ecdysozoa</taxon>
        <taxon>Arthropoda</taxon>
        <taxon>Chelicerata</taxon>
        <taxon>Arachnida</taxon>
        <taxon>Araneae</taxon>
        <taxon>Araneomorphae</taxon>
        <taxon>Entelegynae</taxon>
        <taxon>Araneoidea</taxon>
        <taxon>Araneidae</taxon>
        <taxon>Caerostris</taxon>
    </lineage>
</organism>
<dbReference type="EMBL" id="BPLR01014029">
    <property type="protein sequence ID" value="GIY65801.1"/>
    <property type="molecule type" value="Genomic_DNA"/>
</dbReference>
<accession>A0AAV4V6R7</accession>
<sequence length="86" mass="9510">EPRYWPLSGCWLDKASHRKGHVRGGFQCKDGTSAEIPRQSSPKRRTSSLMTISADARNRLSDSNLDGSSLIEDGMANLGYLIHASY</sequence>
<protein>
    <submittedName>
        <fullName evidence="2">Uncharacterized protein</fullName>
    </submittedName>
</protein>
<evidence type="ECO:0000313" key="3">
    <source>
        <dbReference type="Proteomes" id="UP001054945"/>
    </source>
</evidence>
<gene>
    <name evidence="2" type="ORF">CEXT_416681</name>
</gene>
<proteinExistence type="predicted"/>
<keyword evidence="3" id="KW-1185">Reference proteome</keyword>
<feature type="non-terminal residue" evidence="2">
    <location>
        <position position="1"/>
    </location>
</feature>
<reference evidence="2 3" key="1">
    <citation type="submission" date="2021-06" db="EMBL/GenBank/DDBJ databases">
        <title>Caerostris extrusa draft genome.</title>
        <authorList>
            <person name="Kono N."/>
            <person name="Arakawa K."/>
        </authorList>
    </citation>
    <scope>NUCLEOTIDE SEQUENCE [LARGE SCALE GENOMIC DNA]</scope>
</reference>
<evidence type="ECO:0000313" key="2">
    <source>
        <dbReference type="EMBL" id="GIY65801.1"/>
    </source>
</evidence>